<reference evidence="2" key="1">
    <citation type="submission" date="2023-03" db="EMBL/GenBank/DDBJ databases">
        <title>Massive genome expansion in bonnet fungi (Mycena s.s.) driven by repeated elements and novel gene families across ecological guilds.</title>
        <authorList>
            <consortium name="Lawrence Berkeley National Laboratory"/>
            <person name="Harder C.B."/>
            <person name="Miyauchi S."/>
            <person name="Viragh M."/>
            <person name="Kuo A."/>
            <person name="Thoen E."/>
            <person name="Andreopoulos B."/>
            <person name="Lu D."/>
            <person name="Skrede I."/>
            <person name="Drula E."/>
            <person name="Henrissat B."/>
            <person name="Morin E."/>
            <person name="Kohler A."/>
            <person name="Barry K."/>
            <person name="LaButti K."/>
            <person name="Morin E."/>
            <person name="Salamov A."/>
            <person name="Lipzen A."/>
            <person name="Mereny Z."/>
            <person name="Hegedus B."/>
            <person name="Baldrian P."/>
            <person name="Stursova M."/>
            <person name="Weitz H."/>
            <person name="Taylor A."/>
            <person name="Grigoriev I.V."/>
            <person name="Nagy L.G."/>
            <person name="Martin F."/>
            <person name="Kauserud H."/>
        </authorList>
    </citation>
    <scope>NUCLEOTIDE SEQUENCE</scope>
    <source>
        <strain evidence="2">9144</strain>
    </source>
</reference>
<name>A0AAD6Y2C9_9AGAR</name>
<feature type="region of interest" description="Disordered" evidence="1">
    <location>
        <begin position="136"/>
        <end position="161"/>
    </location>
</feature>
<protein>
    <submittedName>
        <fullName evidence="2">Uncharacterized protein</fullName>
    </submittedName>
</protein>
<evidence type="ECO:0000313" key="3">
    <source>
        <dbReference type="Proteomes" id="UP001219525"/>
    </source>
</evidence>
<dbReference type="EMBL" id="JARJCW010000135">
    <property type="protein sequence ID" value="KAJ7191257.1"/>
    <property type="molecule type" value="Genomic_DNA"/>
</dbReference>
<dbReference type="AlphaFoldDB" id="A0AAD6Y2C9"/>
<keyword evidence="3" id="KW-1185">Reference proteome</keyword>
<comment type="caution">
    <text evidence="2">The sequence shown here is derived from an EMBL/GenBank/DDBJ whole genome shotgun (WGS) entry which is preliminary data.</text>
</comment>
<dbReference type="Proteomes" id="UP001219525">
    <property type="component" value="Unassembled WGS sequence"/>
</dbReference>
<gene>
    <name evidence="2" type="ORF">GGX14DRAFT_579107</name>
</gene>
<sequence length="668" mass="75856">MSLSSKSTSKDQTETFGSLENPFDTYLKTCTPDIPNPVSSEATAEALKKYEEELVHLFLILVKRSIFLPSTDDEKEAINTILDLIDCLHGEQRVYYSVFRKFAASACKGRWEDPERMEQLFSKYLDGRRISVFGSREQDADAEESDGSSDEDDEDKGTDDESVAKKINQLLPPFTDSSDRPHIPNFRDDGVLDGYFNEVQDKFFELTAAAELEDLTVNQTRELMFYYTMLRLVDHSALNHREYKTLYNNCHSKTHSLQATNLNKSYQPSAERGHDSTKNTLRRTAYGEFCHWTHLSNDERADYKDLQSNAARPADVYTSEDEDETKIANKKTLPTLPKFPKGLSKAHLYNFQQEEVPNARSVLTRAKHCALNRREVGYLQKLLTLLEGHPVHNRISHLLMKAKKSKLNPADLLELRAMAGNSESAENEDDMDKDAEMQDVEVTDESLSLLHSIISDLGAQAENCGVVLEMIQKQAKEGIMIYHLPLYHTSASASKNPRTPAVYAAQFGNLSRFLRHPPATFLQNSSDSVDIRLALLLTPLENTKGVSHVDQLNKPTHTVVVGIVHLCNPKSRALLIWDANILFTERHKSKESLHPSTQAVIKRARENERCPKFDTFWINEGRRRNHNNVCLKLTLEEILRIACNGLKIRRGEAGQIEKVEGFVRVDDN</sequence>
<proteinExistence type="predicted"/>
<evidence type="ECO:0000313" key="2">
    <source>
        <dbReference type="EMBL" id="KAJ7191257.1"/>
    </source>
</evidence>
<accession>A0AAD6Y2C9</accession>
<feature type="compositionally biased region" description="Acidic residues" evidence="1">
    <location>
        <begin position="140"/>
        <end position="161"/>
    </location>
</feature>
<evidence type="ECO:0000256" key="1">
    <source>
        <dbReference type="SAM" id="MobiDB-lite"/>
    </source>
</evidence>
<organism evidence="2 3">
    <name type="scientific">Mycena pura</name>
    <dbReference type="NCBI Taxonomy" id="153505"/>
    <lineage>
        <taxon>Eukaryota</taxon>
        <taxon>Fungi</taxon>
        <taxon>Dikarya</taxon>
        <taxon>Basidiomycota</taxon>
        <taxon>Agaricomycotina</taxon>
        <taxon>Agaricomycetes</taxon>
        <taxon>Agaricomycetidae</taxon>
        <taxon>Agaricales</taxon>
        <taxon>Marasmiineae</taxon>
        <taxon>Mycenaceae</taxon>
        <taxon>Mycena</taxon>
    </lineage>
</organism>